<keyword evidence="3" id="KW-1185">Reference proteome</keyword>
<name>A0A0N4TFM2_BRUPA</name>
<proteinExistence type="predicted"/>
<dbReference type="Proteomes" id="UP000278627">
    <property type="component" value="Unassembled WGS sequence"/>
</dbReference>
<reference evidence="2 3" key="2">
    <citation type="submission" date="2018-11" db="EMBL/GenBank/DDBJ databases">
        <authorList>
            <consortium name="Pathogen Informatics"/>
        </authorList>
    </citation>
    <scope>NUCLEOTIDE SEQUENCE [LARGE SCALE GENOMIC DNA]</scope>
</reference>
<dbReference type="AlphaFoldDB" id="A0A0N4TFM2"/>
<reference evidence="4" key="1">
    <citation type="submission" date="2017-02" db="UniProtKB">
        <authorList>
            <consortium name="WormBaseParasite"/>
        </authorList>
    </citation>
    <scope>IDENTIFICATION</scope>
</reference>
<gene>
    <name evidence="2" type="ORF">BPAG_LOCUS6975</name>
</gene>
<dbReference type="WBParaSite" id="BPAG_0000701001-mRNA-1">
    <property type="protein sequence ID" value="BPAG_0000701001-mRNA-1"/>
    <property type="gene ID" value="BPAG_0000701001"/>
</dbReference>
<organism evidence="4">
    <name type="scientific">Brugia pahangi</name>
    <name type="common">Filarial nematode worm</name>
    <dbReference type="NCBI Taxonomy" id="6280"/>
    <lineage>
        <taxon>Eukaryota</taxon>
        <taxon>Metazoa</taxon>
        <taxon>Ecdysozoa</taxon>
        <taxon>Nematoda</taxon>
        <taxon>Chromadorea</taxon>
        <taxon>Rhabditida</taxon>
        <taxon>Spirurina</taxon>
        <taxon>Spiruromorpha</taxon>
        <taxon>Filarioidea</taxon>
        <taxon>Onchocercidae</taxon>
        <taxon>Brugia</taxon>
    </lineage>
</organism>
<sequence>MENLELEAWGIEPQTSPMRTERSTPELCPLTQKVNNLCDKFFSEFLKKL</sequence>
<evidence type="ECO:0000256" key="1">
    <source>
        <dbReference type="SAM" id="MobiDB-lite"/>
    </source>
</evidence>
<protein>
    <submittedName>
        <fullName evidence="2 4">Uncharacterized protein</fullName>
    </submittedName>
</protein>
<dbReference type="EMBL" id="UZAD01007197">
    <property type="protein sequence ID" value="VDN88161.1"/>
    <property type="molecule type" value="Genomic_DNA"/>
</dbReference>
<accession>A0A0N4TFM2</accession>
<evidence type="ECO:0000313" key="2">
    <source>
        <dbReference type="EMBL" id="VDN88161.1"/>
    </source>
</evidence>
<evidence type="ECO:0000313" key="3">
    <source>
        <dbReference type="Proteomes" id="UP000278627"/>
    </source>
</evidence>
<feature type="region of interest" description="Disordered" evidence="1">
    <location>
        <begin position="1"/>
        <end position="24"/>
    </location>
</feature>
<evidence type="ECO:0000313" key="4">
    <source>
        <dbReference type="WBParaSite" id="BPAG_0000701001-mRNA-1"/>
    </source>
</evidence>